<keyword evidence="1" id="KW-0812">Transmembrane</keyword>
<name>A0AAV2H758_LYMST</name>
<keyword evidence="1" id="KW-0472">Membrane</keyword>
<feature type="transmembrane region" description="Helical" evidence="1">
    <location>
        <begin position="71"/>
        <end position="92"/>
    </location>
</feature>
<evidence type="ECO:0000313" key="2">
    <source>
        <dbReference type="EMBL" id="CAL1529440.1"/>
    </source>
</evidence>
<evidence type="ECO:0000256" key="1">
    <source>
        <dbReference type="SAM" id="Phobius"/>
    </source>
</evidence>
<evidence type="ECO:0000313" key="3">
    <source>
        <dbReference type="Proteomes" id="UP001497497"/>
    </source>
</evidence>
<proteinExistence type="predicted"/>
<accession>A0AAV2H758</accession>
<dbReference type="Proteomes" id="UP001497497">
    <property type="component" value="Unassembled WGS sequence"/>
</dbReference>
<keyword evidence="3" id="KW-1185">Reference proteome</keyword>
<feature type="transmembrane region" description="Helical" evidence="1">
    <location>
        <begin position="38"/>
        <end position="59"/>
    </location>
</feature>
<sequence>MFHAGGHKGVNTRGRASGFSRHYPNFLSHPDWKAPLRCGILFCTFSCILFVIGVILTWLGVHDVFGESVPITGPILLAVGGLMLLLAVRQFYMAHTRKKAQLKAAAGKDPAHTVITAVGEHDDENEFSEGGDLNRNKYPDALDEHECAPLDDSSDKPPMSSGGYYDHNALNSSCGEPLISGGYGWPPVPLQSPYYSMAMMVYKDPTLTYGPFVSAHGHSETCSAGPVVALGTDLSAYGREEQAGAAACGGSPIENVDMAVLETPSTTLHQQQYLASNASSPPPSTDSAAGQECLRIFPSDYLTSYQRSAGATSSANVGISSFPNSTAFMMIRTLEVQETI</sequence>
<organism evidence="2 3">
    <name type="scientific">Lymnaea stagnalis</name>
    <name type="common">Great pond snail</name>
    <name type="synonym">Helix stagnalis</name>
    <dbReference type="NCBI Taxonomy" id="6523"/>
    <lineage>
        <taxon>Eukaryota</taxon>
        <taxon>Metazoa</taxon>
        <taxon>Spiralia</taxon>
        <taxon>Lophotrochozoa</taxon>
        <taxon>Mollusca</taxon>
        <taxon>Gastropoda</taxon>
        <taxon>Heterobranchia</taxon>
        <taxon>Euthyneura</taxon>
        <taxon>Panpulmonata</taxon>
        <taxon>Hygrophila</taxon>
        <taxon>Lymnaeoidea</taxon>
        <taxon>Lymnaeidae</taxon>
        <taxon>Lymnaea</taxon>
    </lineage>
</organism>
<keyword evidence="1" id="KW-1133">Transmembrane helix</keyword>
<protein>
    <submittedName>
        <fullName evidence="2">Uncharacterized protein</fullName>
    </submittedName>
</protein>
<dbReference type="EMBL" id="CAXITT010000048">
    <property type="protein sequence ID" value="CAL1529440.1"/>
    <property type="molecule type" value="Genomic_DNA"/>
</dbReference>
<reference evidence="2 3" key="1">
    <citation type="submission" date="2024-04" db="EMBL/GenBank/DDBJ databases">
        <authorList>
            <consortium name="Genoscope - CEA"/>
            <person name="William W."/>
        </authorList>
    </citation>
    <scope>NUCLEOTIDE SEQUENCE [LARGE SCALE GENOMIC DNA]</scope>
</reference>
<comment type="caution">
    <text evidence="2">The sequence shown here is derived from an EMBL/GenBank/DDBJ whole genome shotgun (WGS) entry which is preliminary data.</text>
</comment>
<gene>
    <name evidence="2" type="ORF">GSLYS_00003595001</name>
</gene>
<dbReference type="AlphaFoldDB" id="A0AAV2H758"/>